<accession>A0A1Y2HDQ7</accession>
<protein>
    <submittedName>
        <fullName evidence="2">Uncharacterized protein</fullName>
    </submittedName>
</protein>
<evidence type="ECO:0000313" key="3">
    <source>
        <dbReference type="Proteomes" id="UP000193411"/>
    </source>
</evidence>
<comment type="caution">
    <text evidence="2">The sequence shown here is derived from an EMBL/GenBank/DDBJ whole genome shotgun (WGS) entry which is preliminary data.</text>
</comment>
<feature type="compositionally biased region" description="Low complexity" evidence="1">
    <location>
        <begin position="109"/>
        <end position="134"/>
    </location>
</feature>
<dbReference type="EMBL" id="MCFL01000043">
    <property type="protein sequence ID" value="ORZ32718.1"/>
    <property type="molecule type" value="Genomic_DNA"/>
</dbReference>
<evidence type="ECO:0000256" key="1">
    <source>
        <dbReference type="SAM" id="MobiDB-lite"/>
    </source>
</evidence>
<sequence length="250" mass="25963">MVPRPDPPSKTKRNAQTAEFLRPASKPRSRPQTPASGSRPQTPSATTARTRQASDSPGAATNAANDDDGDDRDSTLQSSTTSLSTSTQTNVPPGGVPSRGASWLSLFATSSTSPNPSSPLTSPSSSSSRSSSAPLADAPLVVGHLGHATNAHLKRVAATQRKLSTLVVDVQGQVTGVAGEAVLRARRAGAVVSGVRDYVGLQSRMDALDKELEELIFKVGEVVGKDKVKFLDPASESETEHEDGTSIPNA</sequence>
<dbReference type="AlphaFoldDB" id="A0A1Y2HDQ7"/>
<feature type="compositionally biased region" description="Polar residues" evidence="1">
    <location>
        <begin position="30"/>
        <end position="55"/>
    </location>
</feature>
<feature type="compositionally biased region" description="Low complexity" evidence="1">
    <location>
        <begin position="75"/>
        <end position="89"/>
    </location>
</feature>
<name>A0A1Y2HDQ7_9FUNG</name>
<evidence type="ECO:0000313" key="2">
    <source>
        <dbReference type="EMBL" id="ORZ32718.1"/>
    </source>
</evidence>
<organism evidence="2 3">
    <name type="scientific">Catenaria anguillulae PL171</name>
    <dbReference type="NCBI Taxonomy" id="765915"/>
    <lineage>
        <taxon>Eukaryota</taxon>
        <taxon>Fungi</taxon>
        <taxon>Fungi incertae sedis</taxon>
        <taxon>Blastocladiomycota</taxon>
        <taxon>Blastocladiomycetes</taxon>
        <taxon>Blastocladiales</taxon>
        <taxon>Catenariaceae</taxon>
        <taxon>Catenaria</taxon>
    </lineage>
</organism>
<reference evidence="2 3" key="1">
    <citation type="submission" date="2016-07" db="EMBL/GenBank/DDBJ databases">
        <title>Pervasive Adenine N6-methylation of Active Genes in Fungi.</title>
        <authorList>
            <consortium name="DOE Joint Genome Institute"/>
            <person name="Mondo S.J."/>
            <person name="Dannebaum R.O."/>
            <person name="Kuo R.C."/>
            <person name="Labutti K."/>
            <person name="Haridas S."/>
            <person name="Kuo A."/>
            <person name="Salamov A."/>
            <person name="Ahrendt S.R."/>
            <person name="Lipzen A."/>
            <person name="Sullivan W."/>
            <person name="Andreopoulos W.B."/>
            <person name="Clum A."/>
            <person name="Lindquist E."/>
            <person name="Daum C."/>
            <person name="Ramamoorthy G.K."/>
            <person name="Gryganskyi A."/>
            <person name="Culley D."/>
            <person name="Magnuson J.K."/>
            <person name="James T.Y."/>
            <person name="O'Malley M.A."/>
            <person name="Stajich J.E."/>
            <person name="Spatafora J.W."/>
            <person name="Visel A."/>
            <person name="Grigoriev I.V."/>
        </authorList>
    </citation>
    <scope>NUCLEOTIDE SEQUENCE [LARGE SCALE GENOMIC DNA]</scope>
    <source>
        <strain evidence="2 3">PL171</strain>
    </source>
</reference>
<gene>
    <name evidence="2" type="ORF">BCR44DRAFT_1231794</name>
</gene>
<feature type="region of interest" description="Disordered" evidence="1">
    <location>
        <begin position="1"/>
        <end position="134"/>
    </location>
</feature>
<dbReference type="Proteomes" id="UP000193411">
    <property type="component" value="Unassembled WGS sequence"/>
</dbReference>
<feature type="region of interest" description="Disordered" evidence="1">
    <location>
        <begin position="231"/>
        <end position="250"/>
    </location>
</feature>
<proteinExistence type="predicted"/>
<keyword evidence="3" id="KW-1185">Reference proteome</keyword>